<dbReference type="Pfam" id="PF00034">
    <property type="entry name" value="Cytochrom_C"/>
    <property type="match status" value="1"/>
</dbReference>
<dbReference type="RefSeq" id="WP_205459218.1">
    <property type="nucleotide sequence ID" value="NZ_JAFHKK010000015.1"/>
</dbReference>
<keyword evidence="2 6" id="KW-0349">Heme</keyword>
<dbReference type="SUPFAM" id="SSF46626">
    <property type="entry name" value="Cytochrome c"/>
    <property type="match status" value="1"/>
</dbReference>
<keyword evidence="5 6" id="KW-0408">Iron</keyword>
<feature type="signal peptide" evidence="7">
    <location>
        <begin position="1"/>
        <end position="19"/>
    </location>
</feature>
<reference evidence="9" key="1">
    <citation type="submission" date="2021-02" db="EMBL/GenBank/DDBJ databases">
        <title>Sulfurospirillum tamanensis sp. nov.</title>
        <authorList>
            <person name="Frolova A."/>
            <person name="Merkel A."/>
            <person name="Slobodkin A."/>
        </authorList>
    </citation>
    <scope>NUCLEOTIDE SEQUENCE</scope>
    <source>
        <strain evidence="9">T05b</strain>
    </source>
</reference>
<comment type="caution">
    <text evidence="9">The sequence shown here is derived from an EMBL/GenBank/DDBJ whole genome shotgun (WGS) entry which is preliminary data.</text>
</comment>
<evidence type="ECO:0000259" key="8">
    <source>
        <dbReference type="PROSITE" id="PS51007"/>
    </source>
</evidence>
<name>A0ABS2WSM2_9BACT</name>
<proteinExistence type="predicted"/>
<dbReference type="Proteomes" id="UP000703590">
    <property type="component" value="Unassembled WGS sequence"/>
</dbReference>
<keyword evidence="4" id="KW-0249">Electron transport</keyword>
<evidence type="ECO:0000256" key="2">
    <source>
        <dbReference type="ARBA" id="ARBA00022617"/>
    </source>
</evidence>
<evidence type="ECO:0000313" key="9">
    <source>
        <dbReference type="EMBL" id="MBN2964668.1"/>
    </source>
</evidence>
<dbReference type="EMBL" id="JAFHKK010000015">
    <property type="protein sequence ID" value="MBN2964668.1"/>
    <property type="molecule type" value="Genomic_DNA"/>
</dbReference>
<dbReference type="PROSITE" id="PS51007">
    <property type="entry name" value="CYTC"/>
    <property type="match status" value="1"/>
</dbReference>
<organism evidence="9 10">
    <name type="scientific">Sulfurospirillum tamanense</name>
    <dbReference type="NCBI Taxonomy" id="2813362"/>
    <lineage>
        <taxon>Bacteria</taxon>
        <taxon>Pseudomonadati</taxon>
        <taxon>Campylobacterota</taxon>
        <taxon>Epsilonproteobacteria</taxon>
        <taxon>Campylobacterales</taxon>
        <taxon>Sulfurospirillaceae</taxon>
        <taxon>Sulfurospirillum</taxon>
    </lineage>
</organism>
<evidence type="ECO:0000256" key="4">
    <source>
        <dbReference type="ARBA" id="ARBA00022982"/>
    </source>
</evidence>
<accession>A0ABS2WSM2</accession>
<keyword evidence="10" id="KW-1185">Reference proteome</keyword>
<evidence type="ECO:0000256" key="5">
    <source>
        <dbReference type="ARBA" id="ARBA00023004"/>
    </source>
</evidence>
<protein>
    <submittedName>
        <fullName evidence="9">C-type cytochrome</fullName>
    </submittedName>
</protein>
<evidence type="ECO:0000256" key="3">
    <source>
        <dbReference type="ARBA" id="ARBA00022723"/>
    </source>
</evidence>
<evidence type="ECO:0000256" key="1">
    <source>
        <dbReference type="ARBA" id="ARBA00022448"/>
    </source>
</evidence>
<keyword evidence="7" id="KW-0732">Signal</keyword>
<dbReference type="InterPro" id="IPR008168">
    <property type="entry name" value="Cyt_C_IC"/>
</dbReference>
<dbReference type="Gene3D" id="1.10.760.10">
    <property type="entry name" value="Cytochrome c-like domain"/>
    <property type="match status" value="1"/>
</dbReference>
<gene>
    <name evidence="9" type="ORF">JWV37_07740</name>
</gene>
<dbReference type="PRINTS" id="PR00605">
    <property type="entry name" value="CYTCHROMECIC"/>
</dbReference>
<sequence>MKKVLFALLVVGVSSLVAADGAAVYKKCISCHGASAEKKALGKSEVIAGWAADKQIAALKGYKDGTYGGPMKNLMKGQVANLSDAEIEAVSKYVESLAK</sequence>
<keyword evidence="3 6" id="KW-0479">Metal-binding</keyword>
<feature type="chain" id="PRO_5047526119" evidence="7">
    <location>
        <begin position="20"/>
        <end position="99"/>
    </location>
</feature>
<evidence type="ECO:0000313" key="10">
    <source>
        <dbReference type="Proteomes" id="UP000703590"/>
    </source>
</evidence>
<dbReference type="InterPro" id="IPR009056">
    <property type="entry name" value="Cyt_c-like_dom"/>
</dbReference>
<keyword evidence="1" id="KW-0813">Transport</keyword>
<evidence type="ECO:0000256" key="6">
    <source>
        <dbReference type="PROSITE-ProRule" id="PRU00433"/>
    </source>
</evidence>
<dbReference type="InterPro" id="IPR036909">
    <property type="entry name" value="Cyt_c-like_dom_sf"/>
</dbReference>
<reference evidence="9" key="2">
    <citation type="submission" date="2021-02" db="EMBL/GenBank/DDBJ databases">
        <authorList>
            <person name="Merkel A.Y."/>
        </authorList>
    </citation>
    <scope>NUCLEOTIDE SEQUENCE</scope>
    <source>
        <strain evidence="9">T05b</strain>
    </source>
</reference>
<evidence type="ECO:0000256" key="7">
    <source>
        <dbReference type="SAM" id="SignalP"/>
    </source>
</evidence>
<feature type="domain" description="Cytochrome c" evidence="8">
    <location>
        <begin position="16"/>
        <end position="98"/>
    </location>
</feature>